<dbReference type="Gene3D" id="3.40.50.1970">
    <property type="match status" value="1"/>
</dbReference>
<proteinExistence type="inferred from homology"/>
<dbReference type="SUPFAM" id="SSF56796">
    <property type="entry name" value="Dehydroquinate synthase-like"/>
    <property type="match status" value="1"/>
</dbReference>
<dbReference type="EMBL" id="JAENIM010000047">
    <property type="protein sequence ID" value="MBK1792765.1"/>
    <property type="molecule type" value="Genomic_DNA"/>
</dbReference>
<dbReference type="Pfam" id="PF00465">
    <property type="entry name" value="Fe-ADH"/>
    <property type="match status" value="1"/>
</dbReference>
<evidence type="ECO:0000313" key="5">
    <source>
        <dbReference type="EMBL" id="MBK1792765.1"/>
    </source>
</evidence>
<dbReference type="PANTHER" id="PTHR11496:SF102">
    <property type="entry name" value="ALCOHOL DEHYDROGENASE 4"/>
    <property type="match status" value="1"/>
</dbReference>
<evidence type="ECO:0000313" key="6">
    <source>
        <dbReference type="Proteomes" id="UP000624703"/>
    </source>
</evidence>
<comment type="caution">
    <text evidence="5">The sequence shown here is derived from an EMBL/GenBank/DDBJ whole genome shotgun (WGS) entry which is preliminary data.</text>
</comment>
<feature type="domain" description="Alcohol dehydrogenase iron-type/glycerol dehydrogenase GldA" evidence="3">
    <location>
        <begin position="6"/>
        <end position="169"/>
    </location>
</feature>
<dbReference type="PANTHER" id="PTHR11496">
    <property type="entry name" value="ALCOHOL DEHYDROGENASE"/>
    <property type="match status" value="1"/>
</dbReference>
<dbReference type="GO" id="GO:0017000">
    <property type="term" value="P:antibiotic biosynthetic process"/>
    <property type="evidence" value="ECO:0007669"/>
    <property type="project" value="InterPro"/>
</dbReference>
<gene>
    <name evidence="5" type="ORF">JIN82_16495</name>
</gene>
<dbReference type="GO" id="GO:0004022">
    <property type="term" value="F:alcohol dehydrogenase (NAD+) activity"/>
    <property type="evidence" value="ECO:0007669"/>
    <property type="project" value="TreeGrafter"/>
</dbReference>
<dbReference type="InterPro" id="IPR056798">
    <property type="entry name" value="ADH_Fe_C"/>
</dbReference>
<organism evidence="5 6">
    <name type="scientific">Persicirhabdus sediminis</name>
    <dbReference type="NCBI Taxonomy" id="454144"/>
    <lineage>
        <taxon>Bacteria</taxon>
        <taxon>Pseudomonadati</taxon>
        <taxon>Verrucomicrobiota</taxon>
        <taxon>Verrucomicrobiia</taxon>
        <taxon>Verrucomicrobiales</taxon>
        <taxon>Verrucomicrobiaceae</taxon>
        <taxon>Persicirhabdus</taxon>
    </lineage>
</organism>
<reference evidence="5" key="1">
    <citation type="submission" date="2021-01" db="EMBL/GenBank/DDBJ databases">
        <title>Modified the classification status of verrucomicrobia.</title>
        <authorList>
            <person name="Feng X."/>
        </authorList>
    </citation>
    <scope>NUCLEOTIDE SEQUENCE</scope>
    <source>
        <strain evidence="5">_KCTC 22039</strain>
    </source>
</reference>
<evidence type="ECO:0000259" key="4">
    <source>
        <dbReference type="Pfam" id="PF25137"/>
    </source>
</evidence>
<evidence type="ECO:0000259" key="3">
    <source>
        <dbReference type="Pfam" id="PF00465"/>
    </source>
</evidence>
<name>A0A8J7SKD4_9BACT</name>
<dbReference type="Proteomes" id="UP000624703">
    <property type="component" value="Unassembled WGS sequence"/>
</dbReference>
<dbReference type="Pfam" id="PF25137">
    <property type="entry name" value="ADH_Fe_C"/>
    <property type="match status" value="1"/>
</dbReference>
<dbReference type="GO" id="GO:0046872">
    <property type="term" value="F:metal ion binding"/>
    <property type="evidence" value="ECO:0007669"/>
    <property type="project" value="InterPro"/>
</dbReference>
<dbReference type="RefSeq" id="WP_200312774.1">
    <property type="nucleotide sequence ID" value="NZ_JAENIM010000047.1"/>
</dbReference>
<dbReference type="CDD" id="cd08182">
    <property type="entry name" value="HEPD"/>
    <property type="match status" value="1"/>
</dbReference>
<dbReference type="InterPro" id="IPR035873">
    <property type="entry name" value="PhpC"/>
</dbReference>
<sequence>MNQISYIGDDGWSVIGEFLEDAKIRSVLLVTGRSAFSSSGAEAALAGILKGKRVRRVSDFETNPKADDVCRILSSVGKDDAYDAIIAVGGGSVLDVAKLLKAFWSSAHPVVGYLDGHEDLEPNTIPLIAIPSTAGSGSEATHFAVVYHGKEKFSVAHEAILPNLAVIIPSLLASLPQSVAAASGMDALCQGIESYWSIYSTSESQELAKEAISLAWKSLKRAVCDKDERSLHGIAQASYSAGRAINLTKTTAPHAVSYALTSFYGVQHGHAVGLLVPEFLEYNNEVSKGDCLDQRGHEWVKSQLLVISELLGCENVSSASQAIRDLLRELGLETDLTKLGIKTEADIDILVKNGFNPQRVNNNPRLVTEAGLRALLGKLI</sequence>
<comment type="similarity">
    <text evidence="1">Belongs to the iron-containing alcohol dehydrogenase family.</text>
</comment>
<keyword evidence="2" id="KW-0560">Oxidoreductase</keyword>
<feature type="domain" description="Fe-containing alcohol dehydrogenase-like C-terminal" evidence="4">
    <location>
        <begin position="181"/>
        <end position="378"/>
    </location>
</feature>
<dbReference type="AlphaFoldDB" id="A0A8J7SKD4"/>
<dbReference type="InterPro" id="IPR039697">
    <property type="entry name" value="Alcohol_dehydrogenase_Fe"/>
</dbReference>
<protein>
    <submittedName>
        <fullName evidence="5">Phosphonoacetaldehyde reductase</fullName>
    </submittedName>
</protein>
<evidence type="ECO:0000256" key="2">
    <source>
        <dbReference type="ARBA" id="ARBA00023002"/>
    </source>
</evidence>
<dbReference type="InterPro" id="IPR001670">
    <property type="entry name" value="ADH_Fe/GldA"/>
</dbReference>
<accession>A0A8J7SKD4</accession>
<evidence type="ECO:0000256" key="1">
    <source>
        <dbReference type="ARBA" id="ARBA00007358"/>
    </source>
</evidence>
<dbReference type="Gene3D" id="1.20.1090.10">
    <property type="entry name" value="Dehydroquinate synthase-like - alpha domain"/>
    <property type="match status" value="1"/>
</dbReference>
<keyword evidence="6" id="KW-1185">Reference proteome</keyword>